<comment type="caution">
    <text evidence="2">The sequence shown here is derived from an EMBL/GenBank/DDBJ whole genome shotgun (WGS) entry which is preliminary data.</text>
</comment>
<dbReference type="AlphaFoldDB" id="X8AGJ3"/>
<sequence length="71" mass="7696">MGSRDYTDAVNSALDRLRATGFYLDHFFANHGRWPPRRWPSSGSARRSTAGSRTTSSTATIPAADADGADH</sequence>
<feature type="compositionally biased region" description="Low complexity" evidence="1">
    <location>
        <begin position="41"/>
        <end position="60"/>
    </location>
</feature>
<dbReference type="EMBL" id="JAOB01000060">
    <property type="protein sequence ID" value="EUA29980.1"/>
    <property type="molecule type" value="Genomic_DNA"/>
</dbReference>
<evidence type="ECO:0000313" key="2">
    <source>
        <dbReference type="EMBL" id="EUA29980.1"/>
    </source>
</evidence>
<evidence type="ECO:0000256" key="1">
    <source>
        <dbReference type="SAM" id="MobiDB-lite"/>
    </source>
</evidence>
<accession>X8AGJ3</accession>
<feature type="region of interest" description="Disordered" evidence="1">
    <location>
        <begin position="35"/>
        <end position="71"/>
    </location>
</feature>
<gene>
    <name evidence="2" type="ORF">I553_4235</name>
</gene>
<name>X8AGJ3_MYCXE</name>
<dbReference type="PATRIC" id="fig|1299334.3.peg.5920"/>
<organism evidence="2">
    <name type="scientific">Mycobacterium xenopi 4042</name>
    <dbReference type="NCBI Taxonomy" id="1299334"/>
    <lineage>
        <taxon>Bacteria</taxon>
        <taxon>Bacillati</taxon>
        <taxon>Actinomycetota</taxon>
        <taxon>Actinomycetes</taxon>
        <taxon>Mycobacteriales</taxon>
        <taxon>Mycobacteriaceae</taxon>
        <taxon>Mycobacterium</taxon>
    </lineage>
</organism>
<reference evidence="2" key="1">
    <citation type="submission" date="2014-01" db="EMBL/GenBank/DDBJ databases">
        <authorList>
            <person name="Brown-Elliot B."/>
            <person name="Wallace R."/>
            <person name="Lenaerts A."/>
            <person name="Ordway D."/>
            <person name="DeGroote M.A."/>
            <person name="Parker T."/>
            <person name="Sizemore C."/>
            <person name="Tallon L.J."/>
            <person name="Sadzewicz L.K."/>
            <person name="Sengamalay N."/>
            <person name="Fraser C.M."/>
            <person name="Hine E."/>
            <person name="Shefchek K.A."/>
            <person name="Das S.P."/>
            <person name="Tettelin H."/>
        </authorList>
    </citation>
    <scope>NUCLEOTIDE SEQUENCE [LARGE SCALE GENOMIC DNA]</scope>
    <source>
        <strain evidence="2">4042</strain>
    </source>
</reference>
<protein>
    <submittedName>
        <fullName evidence="2">Uncharacterized protein</fullName>
    </submittedName>
</protein>
<proteinExistence type="predicted"/>